<dbReference type="Proteomes" id="UP001321047">
    <property type="component" value="Unassembled WGS sequence"/>
</dbReference>
<evidence type="ECO:0000256" key="1">
    <source>
        <dbReference type="ARBA" id="ARBA00004651"/>
    </source>
</evidence>
<evidence type="ECO:0000256" key="5">
    <source>
        <dbReference type="ARBA" id="ARBA00023136"/>
    </source>
</evidence>
<evidence type="ECO:0000256" key="2">
    <source>
        <dbReference type="ARBA" id="ARBA00022475"/>
    </source>
</evidence>
<evidence type="ECO:0000313" key="7">
    <source>
        <dbReference type="EMBL" id="MCU4754531.1"/>
    </source>
</evidence>
<reference evidence="7 8" key="1">
    <citation type="submission" date="2022-09" db="EMBL/GenBank/DDBJ databases">
        <title>Enrichment on poylsaccharides allowed isolation of novel metabolic and taxonomic groups of Haloarchaea.</title>
        <authorList>
            <person name="Sorokin D.Y."/>
            <person name="Elcheninov A.G."/>
            <person name="Khizhniak T.V."/>
            <person name="Kolganova T.V."/>
            <person name="Kublanov I.V."/>
        </authorList>
    </citation>
    <scope>NUCLEOTIDE SEQUENCE [LARGE SCALE GENOMIC DNA]</scope>
    <source>
        <strain evidence="7 8">AArc-curdl1</strain>
    </source>
</reference>
<keyword evidence="4 6" id="KW-1133">Transmembrane helix</keyword>
<keyword evidence="3 6" id="KW-0812">Transmembrane</keyword>
<dbReference type="Pfam" id="PF06146">
    <property type="entry name" value="PsiE"/>
    <property type="match status" value="1"/>
</dbReference>
<evidence type="ECO:0000313" key="8">
    <source>
        <dbReference type="Proteomes" id="UP001321047"/>
    </source>
</evidence>
<protein>
    <submittedName>
        <fullName evidence="7">Phosphate-starvation-inducible PsiE family protein</fullName>
    </submittedName>
</protein>
<organism evidence="7 8">
    <name type="scientific">Natronosalvus hydrolyticus</name>
    <dbReference type="NCBI Taxonomy" id="2979988"/>
    <lineage>
        <taxon>Archaea</taxon>
        <taxon>Methanobacteriati</taxon>
        <taxon>Methanobacteriota</taxon>
        <taxon>Stenosarchaea group</taxon>
        <taxon>Halobacteria</taxon>
        <taxon>Halobacteriales</taxon>
        <taxon>Natrialbaceae</taxon>
        <taxon>Natronosalvus</taxon>
    </lineage>
</organism>
<keyword evidence="5 6" id="KW-0472">Membrane</keyword>
<proteinExistence type="predicted"/>
<dbReference type="InterPro" id="IPR020948">
    <property type="entry name" value="P_starv_induced_PsiE-like"/>
</dbReference>
<dbReference type="GO" id="GO:0005886">
    <property type="term" value="C:plasma membrane"/>
    <property type="evidence" value="ECO:0007669"/>
    <property type="project" value="UniProtKB-SubCell"/>
</dbReference>
<dbReference type="EMBL" id="JAOPJZ010000066">
    <property type="protein sequence ID" value="MCU4754531.1"/>
    <property type="molecule type" value="Genomic_DNA"/>
</dbReference>
<evidence type="ECO:0000256" key="4">
    <source>
        <dbReference type="ARBA" id="ARBA00022989"/>
    </source>
</evidence>
<feature type="transmembrane region" description="Helical" evidence="6">
    <location>
        <begin position="7"/>
        <end position="28"/>
    </location>
</feature>
<dbReference type="AlphaFoldDB" id="A0AAP2ZC44"/>
<sequence length="134" mass="14695">MRWLVLATAYFTVVLFIIGVFDLLLGLWDLFTSGEFTDPVAVVELLDTVLLLLIIVEVHRTLIAYARDEPVVQIVIGAAIIAISREIISFRIDAFETTTDALTAAGGFGILLIGLVIAYFVVQYIEAGNSGYKQ</sequence>
<accession>A0AAP2ZC44</accession>
<name>A0AAP2ZC44_9EURY</name>
<comment type="caution">
    <text evidence="7">The sequence shown here is derived from an EMBL/GenBank/DDBJ whole genome shotgun (WGS) entry which is preliminary data.</text>
</comment>
<feature type="transmembrane region" description="Helical" evidence="6">
    <location>
        <begin position="104"/>
        <end position="125"/>
    </location>
</feature>
<feature type="transmembrane region" description="Helical" evidence="6">
    <location>
        <begin position="40"/>
        <end position="59"/>
    </location>
</feature>
<feature type="transmembrane region" description="Helical" evidence="6">
    <location>
        <begin position="71"/>
        <end position="92"/>
    </location>
</feature>
<evidence type="ECO:0000256" key="3">
    <source>
        <dbReference type="ARBA" id="ARBA00022692"/>
    </source>
</evidence>
<keyword evidence="2" id="KW-1003">Cell membrane</keyword>
<evidence type="ECO:0000256" key="6">
    <source>
        <dbReference type="SAM" id="Phobius"/>
    </source>
</evidence>
<dbReference type="RefSeq" id="WP_425461947.1">
    <property type="nucleotide sequence ID" value="NZ_JAOPJZ010000066.1"/>
</dbReference>
<comment type="subcellular location">
    <subcellularLocation>
        <location evidence="1">Cell membrane</location>
        <topology evidence="1">Multi-pass membrane protein</topology>
    </subcellularLocation>
</comment>
<keyword evidence="8" id="KW-1185">Reference proteome</keyword>
<gene>
    <name evidence="7" type="ORF">OB919_21615</name>
</gene>